<evidence type="ECO:0000313" key="2">
    <source>
        <dbReference type="EMBL" id="KAA5545635.1"/>
    </source>
</evidence>
<evidence type="ECO:0008006" key="4">
    <source>
        <dbReference type="Google" id="ProtNLM"/>
    </source>
</evidence>
<protein>
    <recommendedName>
        <fullName evidence="4">DUF1493 family protein</fullName>
    </recommendedName>
</protein>
<evidence type="ECO:0000256" key="1">
    <source>
        <dbReference type="SAM" id="Phobius"/>
    </source>
</evidence>
<gene>
    <name evidence="2" type="ORF">F0145_11895</name>
</gene>
<feature type="transmembrane region" description="Helical" evidence="1">
    <location>
        <begin position="81"/>
        <end position="99"/>
    </location>
</feature>
<proteinExistence type="predicted"/>
<sequence length="147" mass="17112">MLKEIKTSFSTLRQTSDRIIKVVSEMSGVEKHEISISSSINIDLGIDGDDWTDLQETLENKEGISLEGLRFYDYFWDEGQIAGSSNFIIPTIMFIWYLISFKWLNNKFVNYYERPGQSTDVLTIGDIITSKYEGRFVKRSERKFVLQ</sequence>
<evidence type="ECO:0000313" key="3">
    <source>
        <dbReference type="Proteomes" id="UP000323426"/>
    </source>
</evidence>
<dbReference type="SUPFAM" id="SSF47336">
    <property type="entry name" value="ACP-like"/>
    <property type="match status" value="1"/>
</dbReference>
<organism evidence="2 3">
    <name type="scientific">Adhaeribacter rhizoryzae</name>
    <dbReference type="NCBI Taxonomy" id="2607907"/>
    <lineage>
        <taxon>Bacteria</taxon>
        <taxon>Pseudomonadati</taxon>
        <taxon>Bacteroidota</taxon>
        <taxon>Cytophagia</taxon>
        <taxon>Cytophagales</taxon>
        <taxon>Hymenobacteraceae</taxon>
        <taxon>Adhaeribacter</taxon>
    </lineage>
</organism>
<keyword evidence="1" id="KW-0812">Transmembrane</keyword>
<reference evidence="2 3" key="1">
    <citation type="submission" date="2019-09" db="EMBL/GenBank/DDBJ databases">
        <title>Genome sequence and assembly of Adhaeribacter sp.</title>
        <authorList>
            <person name="Chhetri G."/>
        </authorList>
    </citation>
    <scope>NUCLEOTIDE SEQUENCE [LARGE SCALE GENOMIC DNA]</scope>
    <source>
        <strain evidence="2 3">DK36</strain>
    </source>
</reference>
<dbReference type="EMBL" id="VWSF01000008">
    <property type="protein sequence ID" value="KAA5545635.1"/>
    <property type="molecule type" value="Genomic_DNA"/>
</dbReference>
<keyword evidence="3" id="KW-1185">Reference proteome</keyword>
<name>A0A5M6DK06_9BACT</name>
<dbReference type="InterPro" id="IPR036736">
    <property type="entry name" value="ACP-like_sf"/>
</dbReference>
<comment type="caution">
    <text evidence="2">The sequence shown here is derived from an EMBL/GenBank/DDBJ whole genome shotgun (WGS) entry which is preliminary data.</text>
</comment>
<accession>A0A5M6DK06</accession>
<dbReference type="Proteomes" id="UP000323426">
    <property type="component" value="Unassembled WGS sequence"/>
</dbReference>
<dbReference type="AlphaFoldDB" id="A0A5M6DK06"/>
<keyword evidence="1" id="KW-0472">Membrane</keyword>
<keyword evidence="1" id="KW-1133">Transmembrane helix</keyword>
<dbReference type="RefSeq" id="WP_150088639.1">
    <property type="nucleotide sequence ID" value="NZ_VWSF01000008.1"/>
</dbReference>